<dbReference type="SUPFAM" id="SSF52242">
    <property type="entry name" value="Cobalamin (vitamin B12)-binding domain"/>
    <property type="match status" value="1"/>
</dbReference>
<name>A0A2T6BPL6_9RHOB</name>
<gene>
    <name evidence="2" type="ORF">C8N43_2649</name>
</gene>
<feature type="domain" description="B12-binding" evidence="1">
    <location>
        <begin position="133"/>
        <end position="265"/>
    </location>
</feature>
<dbReference type="InterPro" id="IPR006158">
    <property type="entry name" value="Cobalamin-bd"/>
</dbReference>
<dbReference type="GO" id="GO:0046872">
    <property type="term" value="F:metal ion binding"/>
    <property type="evidence" value="ECO:0007669"/>
    <property type="project" value="InterPro"/>
</dbReference>
<dbReference type="PROSITE" id="PS51332">
    <property type="entry name" value="B12_BINDING"/>
    <property type="match status" value="1"/>
</dbReference>
<comment type="caution">
    <text evidence="2">The sequence shown here is derived from an EMBL/GenBank/DDBJ whole genome shotgun (WGS) entry which is preliminary data.</text>
</comment>
<evidence type="ECO:0000313" key="2">
    <source>
        <dbReference type="EMBL" id="PTX57974.1"/>
    </source>
</evidence>
<reference evidence="2 3" key="1">
    <citation type="submission" date="2018-04" db="EMBL/GenBank/DDBJ databases">
        <title>Genomic Encyclopedia of Archaeal and Bacterial Type Strains, Phase II (KMG-II): from individual species to whole genera.</title>
        <authorList>
            <person name="Goeker M."/>
        </authorList>
    </citation>
    <scope>NUCLEOTIDE SEQUENCE [LARGE SCALE GENOMIC DNA]</scope>
    <source>
        <strain evidence="2 3">DSM 100977</strain>
    </source>
</reference>
<dbReference type="EMBL" id="QBKS01000001">
    <property type="protein sequence ID" value="PTX57974.1"/>
    <property type="molecule type" value="Genomic_DNA"/>
</dbReference>
<dbReference type="RefSeq" id="WP_107846024.1">
    <property type="nucleotide sequence ID" value="NZ_QBKS01000001.1"/>
</dbReference>
<dbReference type="Gene3D" id="3.40.50.280">
    <property type="entry name" value="Cobalamin-binding domain"/>
    <property type="match status" value="1"/>
</dbReference>
<accession>A0A2T6BPL6</accession>
<dbReference type="InterPro" id="IPR036724">
    <property type="entry name" value="Cobalamin-bd_sf"/>
</dbReference>
<dbReference type="Pfam" id="PF02310">
    <property type="entry name" value="B12-binding"/>
    <property type="match status" value="1"/>
</dbReference>
<evidence type="ECO:0000313" key="3">
    <source>
        <dbReference type="Proteomes" id="UP000243978"/>
    </source>
</evidence>
<dbReference type="Proteomes" id="UP000243978">
    <property type="component" value="Unassembled WGS sequence"/>
</dbReference>
<proteinExistence type="predicted"/>
<dbReference type="GO" id="GO:0031419">
    <property type="term" value="F:cobalamin binding"/>
    <property type="evidence" value="ECO:0007669"/>
    <property type="project" value="InterPro"/>
</dbReference>
<dbReference type="AlphaFoldDB" id="A0A2T6BPL6"/>
<organism evidence="2 3">
    <name type="scientific">Litoreibacter ponti</name>
    <dbReference type="NCBI Taxonomy" id="1510457"/>
    <lineage>
        <taxon>Bacteria</taxon>
        <taxon>Pseudomonadati</taxon>
        <taxon>Pseudomonadota</taxon>
        <taxon>Alphaproteobacteria</taxon>
        <taxon>Rhodobacterales</taxon>
        <taxon>Roseobacteraceae</taxon>
        <taxon>Litoreibacter</taxon>
    </lineage>
</organism>
<dbReference type="OrthoDB" id="5498228at2"/>
<protein>
    <submittedName>
        <fullName evidence="2">Methylmalonyl-CoA mutase cobalamin-binding domain/chain</fullName>
    </submittedName>
</protein>
<sequence length="276" mass="30045">MKDIEEVKRGRPVDPVRALASQALDAVMTPGREHDDVTGAPVSYETWIALLSEAFRDDDPARRRLVVGDILASGVDPHELIGSHIVDTAELLGKMWARNQISFAEVTIGAARLQETVRSLSARRRSAWRDVSGPEILLVAPGAENHLLALFVVGEAFEELGCYVHIAIGQEPDAIVRLAQERHFDMIGFSIASTRALKSVGSIVKRLRKSSARSTPLVLGGGICRETAKHTELLEETGVDHITSCPNEALKLCGLKALRVRAPEPRQARAPEGSDE</sequence>
<keyword evidence="3" id="KW-1185">Reference proteome</keyword>
<evidence type="ECO:0000259" key="1">
    <source>
        <dbReference type="PROSITE" id="PS51332"/>
    </source>
</evidence>